<proteinExistence type="predicted"/>
<protein>
    <submittedName>
        <fullName evidence="3">Uncharacterized protein</fullName>
    </submittedName>
</protein>
<sequence length="148" mass="16386">MPGGSDCGRKAPAGGDTGCPRLCAMRATTPRHLECAPRVYMCVCVPVIVGLCVVWLSRHLKLSPIPVSSRLPYRRKQHPPTPHPRKGGRPRVHPEPHWLRRFVKTLVWLEAPPPPPPPPPREKWHGVVLLESKSRVQVCCPSGLSPSC</sequence>
<keyword evidence="2" id="KW-0812">Transmembrane</keyword>
<evidence type="ECO:0000256" key="2">
    <source>
        <dbReference type="SAM" id="Phobius"/>
    </source>
</evidence>
<feature type="transmembrane region" description="Helical" evidence="2">
    <location>
        <begin position="38"/>
        <end position="56"/>
    </location>
</feature>
<dbReference type="Proteomes" id="UP001153269">
    <property type="component" value="Unassembled WGS sequence"/>
</dbReference>
<evidence type="ECO:0000256" key="1">
    <source>
        <dbReference type="SAM" id="MobiDB-lite"/>
    </source>
</evidence>
<comment type="caution">
    <text evidence="3">The sequence shown here is derived from an EMBL/GenBank/DDBJ whole genome shotgun (WGS) entry which is preliminary data.</text>
</comment>
<keyword evidence="2" id="KW-0472">Membrane</keyword>
<reference evidence="3" key="1">
    <citation type="submission" date="2020-03" db="EMBL/GenBank/DDBJ databases">
        <authorList>
            <person name="Weist P."/>
        </authorList>
    </citation>
    <scope>NUCLEOTIDE SEQUENCE</scope>
</reference>
<feature type="region of interest" description="Disordered" evidence="1">
    <location>
        <begin position="71"/>
        <end position="94"/>
    </location>
</feature>
<dbReference type="AlphaFoldDB" id="A0A9N7YJJ8"/>
<gene>
    <name evidence="3" type="ORF">PLEPLA_LOCUS21891</name>
</gene>
<keyword evidence="4" id="KW-1185">Reference proteome</keyword>
<dbReference type="EMBL" id="CADEAL010001599">
    <property type="protein sequence ID" value="CAB1433800.1"/>
    <property type="molecule type" value="Genomic_DNA"/>
</dbReference>
<keyword evidence="2" id="KW-1133">Transmembrane helix</keyword>
<organism evidence="3 4">
    <name type="scientific">Pleuronectes platessa</name>
    <name type="common">European plaice</name>
    <dbReference type="NCBI Taxonomy" id="8262"/>
    <lineage>
        <taxon>Eukaryota</taxon>
        <taxon>Metazoa</taxon>
        <taxon>Chordata</taxon>
        <taxon>Craniata</taxon>
        <taxon>Vertebrata</taxon>
        <taxon>Euteleostomi</taxon>
        <taxon>Actinopterygii</taxon>
        <taxon>Neopterygii</taxon>
        <taxon>Teleostei</taxon>
        <taxon>Neoteleostei</taxon>
        <taxon>Acanthomorphata</taxon>
        <taxon>Carangaria</taxon>
        <taxon>Pleuronectiformes</taxon>
        <taxon>Pleuronectoidei</taxon>
        <taxon>Pleuronectidae</taxon>
        <taxon>Pleuronectes</taxon>
    </lineage>
</organism>
<name>A0A9N7YJJ8_PLEPL</name>
<feature type="compositionally biased region" description="Basic residues" evidence="1">
    <location>
        <begin position="72"/>
        <end position="91"/>
    </location>
</feature>
<evidence type="ECO:0000313" key="4">
    <source>
        <dbReference type="Proteomes" id="UP001153269"/>
    </source>
</evidence>
<evidence type="ECO:0000313" key="3">
    <source>
        <dbReference type="EMBL" id="CAB1433800.1"/>
    </source>
</evidence>
<accession>A0A9N7YJJ8</accession>